<evidence type="ECO:0000256" key="7">
    <source>
        <dbReference type="SAM" id="Phobius"/>
    </source>
</evidence>
<evidence type="ECO:0000259" key="8">
    <source>
        <dbReference type="Pfam" id="PF00361"/>
    </source>
</evidence>
<dbReference type="GO" id="GO:0008137">
    <property type="term" value="F:NADH dehydrogenase (ubiquinone) activity"/>
    <property type="evidence" value="ECO:0007669"/>
    <property type="project" value="InterPro"/>
</dbReference>
<dbReference type="GO" id="GO:0005886">
    <property type="term" value="C:plasma membrane"/>
    <property type="evidence" value="ECO:0007669"/>
    <property type="project" value="UniProtKB-SubCell"/>
</dbReference>
<feature type="transmembrane region" description="Helical" evidence="7">
    <location>
        <begin position="151"/>
        <end position="172"/>
    </location>
</feature>
<proteinExistence type="inferred from homology"/>
<keyword evidence="10" id="KW-1185">Reference proteome</keyword>
<dbReference type="PANTHER" id="PTHR43507:SF1">
    <property type="entry name" value="NADH-UBIQUINONE OXIDOREDUCTASE CHAIN 4"/>
    <property type="match status" value="1"/>
</dbReference>
<feature type="transmembrane region" description="Helical" evidence="7">
    <location>
        <begin position="181"/>
        <end position="203"/>
    </location>
</feature>
<dbReference type="PANTHER" id="PTHR43507">
    <property type="entry name" value="NADH-UBIQUINONE OXIDOREDUCTASE CHAIN 4"/>
    <property type="match status" value="1"/>
</dbReference>
<feature type="transmembrane region" description="Helical" evidence="7">
    <location>
        <begin position="457"/>
        <end position="484"/>
    </location>
</feature>
<evidence type="ECO:0000256" key="1">
    <source>
        <dbReference type="ARBA" id="ARBA00004651"/>
    </source>
</evidence>
<feature type="transmembrane region" description="Helical" evidence="7">
    <location>
        <begin position="6"/>
        <end position="25"/>
    </location>
</feature>
<evidence type="ECO:0000256" key="6">
    <source>
        <dbReference type="RuleBase" id="RU000320"/>
    </source>
</evidence>
<dbReference type="GO" id="GO:0003954">
    <property type="term" value="F:NADH dehydrogenase activity"/>
    <property type="evidence" value="ECO:0007669"/>
    <property type="project" value="TreeGrafter"/>
</dbReference>
<evidence type="ECO:0000313" key="9">
    <source>
        <dbReference type="EMBL" id="PZD97802.1"/>
    </source>
</evidence>
<feature type="transmembrane region" description="Helical" evidence="7">
    <location>
        <begin position="128"/>
        <end position="145"/>
    </location>
</feature>
<feature type="transmembrane region" description="Helical" evidence="7">
    <location>
        <begin position="32"/>
        <end position="52"/>
    </location>
</feature>
<comment type="caution">
    <text evidence="9">The sequence shown here is derived from an EMBL/GenBank/DDBJ whole genome shotgun (WGS) entry which is preliminary data.</text>
</comment>
<feature type="transmembrane region" description="Helical" evidence="7">
    <location>
        <begin position="417"/>
        <end position="437"/>
    </location>
</feature>
<dbReference type="Proteomes" id="UP000249522">
    <property type="component" value="Unassembled WGS sequence"/>
</dbReference>
<feature type="transmembrane region" description="Helical" evidence="7">
    <location>
        <begin position="322"/>
        <end position="342"/>
    </location>
</feature>
<feature type="transmembrane region" description="Helical" evidence="7">
    <location>
        <begin position="291"/>
        <end position="310"/>
    </location>
</feature>
<protein>
    <submittedName>
        <fullName evidence="9">NADH-quinone oxidoreductase subunit M</fullName>
    </submittedName>
</protein>
<feature type="transmembrane region" description="Helical" evidence="7">
    <location>
        <begin position="349"/>
        <end position="368"/>
    </location>
</feature>
<reference evidence="9 10" key="1">
    <citation type="submission" date="2018-06" db="EMBL/GenBank/DDBJ databases">
        <title>Paenibacillus imtechensis sp. nov.</title>
        <authorList>
            <person name="Pinnaka A.K."/>
            <person name="Singh H."/>
            <person name="Kaur M."/>
        </authorList>
    </citation>
    <scope>NUCLEOTIDE SEQUENCE [LARGE SCALE GENOMIC DNA]</scope>
    <source>
        <strain evidence="9 10">SMB1</strain>
    </source>
</reference>
<feature type="domain" description="NADH:quinone oxidoreductase/Mrp antiporter transmembrane" evidence="8">
    <location>
        <begin position="145"/>
        <end position="468"/>
    </location>
</feature>
<feature type="transmembrane region" description="Helical" evidence="7">
    <location>
        <begin position="99"/>
        <end position="121"/>
    </location>
</feature>
<dbReference type="NCBIfam" id="TIGR01972">
    <property type="entry name" value="NDH_I_M"/>
    <property type="match status" value="1"/>
</dbReference>
<dbReference type="InterPro" id="IPR001750">
    <property type="entry name" value="ND/Mrp_TM"/>
</dbReference>
<keyword evidence="4 7" id="KW-1133">Transmembrane helix</keyword>
<evidence type="ECO:0000313" key="10">
    <source>
        <dbReference type="Proteomes" id="UP000249522"/>
    </source>
</evidence>
<dbReference type="AlphaFoldDB" id="A0A2W1LS50"/>
<dbReference type="Pfam" id="PF00361">
    <property type="entry name" value="Proton_antipo_M"/>
    <property type="match status" value="1"/>
</dbReference>
<dbReference type="InterPro" id="IPR010227">
    <property type="entry name" value="NADH_Q_OxRdtase_chainM/4"/>
</dbReference>
<evidence type="ECO:0000256" key="3">
    <source>
        <dbReference type="ARBA" id="ARBA00022692"/>
    </source>
</evidence>
<dbReference type="GO" id="GO:0048039">
    <property type="term" value="F:ubiquinone binding"/>
    <property type="evidence" value="ECO:0007669"/>
    <property type="project" value="TreeGrafter"/>
</dbReference>
<gene>
    <name evidence="9" type="ORF">DNH61_00635</name>
</gene>
<feature type="transmembrane region" description="Helical" evidence="7">
    <location>
        <begin position="496"/>
        <end position="515"/>
    </location>
</feature>
<keyword evidence="3 6" id="KW-0812">Transmembrane</keyword>
<dbReference type="OrthoDB" id="9811718at2"/>
<accession>A0A2W1LS50</accession>
<dbReference type="GO" id="GO:0042773">
    <property type="term" value="P:ATP synthesis coupled electron transport"/>
    <property type="evidence" value="ECO:0007669"/>
    <property type="project" value="InterPro"/>
</dbReference>
<feature type="transmembrane region" description="Helical" evidence="7">
    <location>
        <begin position="374"/>
        <end position="396"/>
    </location>
</feature>
<dbReference type="InterPro" id="IPR003918">
    <property type="entry name" value="NADH_UbQ_OxRdtase"/>
</dbReference>
<name>A0A2W1LS50_9BACL</name>
<dbReference type="GO" id="GO:0015990">
    <property type="term" value="P:electron transport coupled proton transport"/>
    <property type="evidence" value="ECO:0007669"/>
    <property type="project" value="TreeGrafter"/>
</dbReference>
<comment type="subcellular location">
    <subcellularLocation>
        <location evidence="1">Cell membrane</location>
        <topology evidence="1">Multi-pass membrane protein</topology>
    </subcellularLocation>
    <subcellularLocation>
        <location evidence="6">Membrane</location>
        <topology evidence="6">Multi-pass membrane protein</topology>
    </subcellularLocation>
</comment>
<dbReference type="RefSeq" id="WP_111144765.1">
    <property type="nucleotide sequence ID" value="NZ_QKRB01000006.1"/>
</dbReference>
<dbReference type="EMBL" id="QKRB01000006">
    <property type="protein sequence ID" value="PZD97802.1"/>
    <property type="molecule type" value="Genomic_DNA"/>
</dbReference>
<sequence>MPETIPWLTFLVFAPLLGVVVLLLVPRRQTRLLRLIAVAAALLPLALSLWLFGQYDAAVPDQFREQAAWMNVALNREALSGSVTSFIYQFQYDLALDGISLPLVLLAAFIGCMAALASVNIRKRRKSYYVWFLLLETGMLGVFLARDLLLFFLFFELTLVAMFFLIAIWGYFDREKAANTFLIYNGLGSAVMLFAFILLIYTAGFQAVEAAGSVELIYSGSYDAIAANLLNPEAYVNLAPNLMDGDNPFYMSGEMRWTVFILLLVAFGIKLPIVPLHTWMLHVHKEAPVPVVMIHSGVLLKMGAYGLLRFGMFLFPAEAREAAAVIAWLGLASILYGALLALRQHDFKLVLAYSSLSHMGIVLLGLASFNEIGIQGAVFQLVSHGLISALLFLIAGSIQERTGTTELAELGGLARSVPFISGVLLAGGLASLGLPGLSGFVGEFLSFLGLFESMKVVTVLAAAGMVITAAYVLRSVLGITFGPLRESGEELRDARLIEAVPMIALLAFIILLGLYPSVLTGTTADSLQAFLSQLRVGG</sequence>
<evidence type="ECO:0000256" key="4">
    <source>
        <dbReference type="ARBA" id="ARBA00022989"/>
    </source>
</evidence>
<feature type="transmembrane region" description="Helical" evidence="7">
    <location>
        <begin position="257"/>
        <end position="279"/>
    </location>
</feature>
<evidence type="ECO:0000256" key="2">
    <source>
        <dbReference type="ARBA" id="ARBA00009025"/>
    </source>
</evidence>
<comment type="similarity">
    <text evidence="2">Belongs to the complex I subunit 4 family.</text>
</comment>
<keyword evidence="5 7" id="KW-0472">Membrane</keyword>
<organism evidence="9 10">
    <name type="scientific">Paenibacillus sambharensis</name>
    <dbReference type="NCBI Taxonomy" id="1803190"/>
    <lineage>
        <taxon>Bacteria</taxon>
        <taxon>Bacillati</taxon>
        <taxon>Bacillota</taxon>
        <taxon>Bacilli</taxon>
        <taxon>Bacillales</taxon>
        <taxon>Paenibacillaceae</taxon>
        <taxon>Paenibacillus</taxon>
    </lineage>
</organism>
<dbReference type="PRINTS" id="PR01437">
    <property type="entry name" value="NUOXDRDTASE4"/>
</dbReference>
<evidence type="ECO:0000256" key="5">
    <source>
        <dbReference type="ARBA" id="ARBA00023136"/>
    </source>
</evidence>